<accession>A0A1H4NE73</accession>
<keyword evidence="1" id="KW-1133">Transmembrane helix</keyword>
<organism evidence="2 3">
    <name type="scientific">Paramicrobacterium humi</name>
    <dbReference type="NCBI Taxonomy" id="640635"/>
    <lineage>
        <taxon>Bacteria</taxon>
        <taxon>Bacillati</taxon>
        <taxon>Actinomycetota</taxon>
        <taxon>Actinomycetes</taxon>
        <taxon>Micrococcales</taxon>
        <taxon>Microbacteriaceae</taxon>
        <taxon>Paramicrobacterium</taxon>
    </lineage>
</organism>
<protein>
    <recommendedName>
        <fullName evidence="4">O-antigen ligase</fullName>
    </recommendedName>
</protein>
<proteinExistence type="predicted"/>
<feature type="transmembrane region" description="Helical" evidence="1">
    <location>
        <begin position="357"/>
        <end position="381"/>
    </location>
</feature>
<feature type="transmembrane region" description="Helical" evidence="1">
    <location>
        <begin position="393"/>
        <end position="414"/>
    </location>
</feature>
<evidence type="ECO:0000313" key="2">
    <source>
        <dbReference type="EMBL" id="SEB93610.1"/>
    </source>
</evidence>
<dbReference type="Proteomes" id="UP000199183">
    <property type="component" value="Unassembled WGS sequence"/>
</dbReference>
<name>A0A1H4NE73_9MICO</name>
<feature type="transmembrane region" description="Helical" evidence="1">
    <location>
        <begin position="215"/>
        <end position="231"/>
    </location>
</feature>
<keyword evidence="3" id="KW-1185">Reference proteome</keyword>
<feature type="transmembrane region" description="Helical" evidence="1">
    <location>
        <begin position="420"/>
        <end position="437"/>
    </location>
</feature>
<feature type="transmembrane region" description="Helical" evidence="1">
    <location>
        <begin position="264"/>
        <end position="285"/>
    </location>
</feature>
<dbReference type="EMBL" id="FNRY01000001">
    <property type="protein sequence ID" value="SEB93610.1"/>
    <property type="molecule type" value="Genomic_DNA"/>
</dbReference>
<evidence type="ECO:0000313" key="3">
    <source>
        <dbReference type="Proteomes" id="UP000199183"/>
    </source>
</evidence>
<feature type="transmembrane region" description="Helical" evidence="1">
    <location>
        <begin position="131"/>
        <end position="152"/>
    </location>
</feature>
<gene>
    <name evidence="2" type="ORF">SAMN04489806_2170</name>
</gene>
<evidence type="ECO:0008006" key="4">
    <source>
        <dbReference type="Google" id="ProtNLM"/>
    </source>
</evidence>
<keyword evidence="1" id="KW-0812">Transmembrane</keyword>
<feature type="transmembrane region" description="Helical" evidence="1">
    <location>
        <begin position="74"/>
        <end position="95"/>
    </location>
</feature>
<reference evidence="2 3" key="1">
    <citation type="submission" date="2016-10" db="EMBL/GenBank/DDBJ databases">
        <authorList>
            <person name="de Groot N.N."/>
        </authorList>
    </citation>
    <scope>NUCLEOTIDE SEQUENCE [LARGE SCALE GENOMIC DNA]</scope>
    <source>
        <strain evidence="2 3">DSM 21799</strain>
    </source>
</reference>
<feature type="transmembrane region" description="Helical" evidence="1">
    <location>
        <begin position="237"/>
        <end position="257"/>
    </location>
</feature>
<dbReference type="RefSeq" id="WP_091183854.1">
    <property type="nucleotide sequence ID" value="NZ_FNRY01000001.1"/>
</dbReference>
<evidence type="ECO:0000256" key="1">
    <source>
        <dbReference type="SAM" id="Phobius"/>
    </source>
</evidence>
<feature type="transmembrane region" description="Helical" evidence="1">
    <location>
        <begin position="42"/>
        <end position="62"/>
    </location>
</feature>
<sequence length="443" mass="47867">MENKGQTLTALIKSGVEHEPNQTIWHKAGYLLFFLMLFSPTLYQPAKAALLLLVVTAIVVCWGRTGSGFVIRPALALPVGGAVLVGLLFTARGVANGFTDGALSMAPVFVIWPLVYLLLTAGISTESHLRSLFRTIIFATLAAGIYGVLFVASQMIGSPLTKILELVNQRQIYYSDAAGSYSASFAFLSTLVHTVPFLTALLISWPRDERPPASRILIGFALALGGTVAVLSGRRALILVILSSLLIAVVFYMFMHVRRLPTKIIGRVLALGVGTVITAAVVITATDLNVAALVSSFSQGFSPAESADASIRYAQSVALWDAWSKNPLLGSGLGGTTPGLVRDEASPWAYELSYNAYLYHFGIVGVTLYAIGFAAIFVQSVRIARAFPEWRRYILPALVGLTCFLIANATNPYLAKFDSLWVVFLPLMILSVIARRIRSESSW</sequence>
<dbReference type="AlphaFoldDB" id="A0A1H4NE73"/>
<feature type="transmembrane region" description="Helical" evidence="1">
    <location>
        <begin position="183"/>
        <end position="203"/>
    </location>
</feature>
<keyword evidence="1" id="KW-0472">Membrane</keyword>
<feature type="transmembrane region" description="Helical" evidence="1">
    <location>
        <begin position="101"/>
        <end position="119"/>
    </location>
</feature>
<dbReference type="STRING" id="640635.SAMN04489806_2170"/>